<feature type="compositionally biased region" description="Low complexity" evidence="1">
    <location>
        <begin position="14"/>
        <end position="23"/>
    </location>
</feature>
<dbReference type="InterPro" id="IPR011989">
    <property type="entry name" value="ARM-like"/>
</dbReference>
<evidence type="ECO:0000313" key="2">
    <source>
        <dbReference type="EMBL" id="SFR97380.1"/>
    </source>
</evidence>
<dbReference type="InterPro" id="IPR016024">
    <property type="entry name" value="ARM-type_fold"/>
</dbReference>
<dbReference type="Gene3D" id="1.25.10.10">
    <property type="entry name" value="Leucine-rich Repeat Variant"/>
    <property type="match status" value="1"/>
</dbReference>
<dbReference type="AlphaFoldDB" id="A0A1I6L2E2"/>
<feature type="region of interest" description="Disordered" evidence="1">
    <location>
        <begin position="326"/>
        <end position="430"/>
    </location>
</feature>
<feature type="region of interest" description="Disordered" evidence="1">
    <location>
        <begin position="14"/>
        <end position="57"/>
    </location>
</feature>
<dbReference type="EMBL" id="FOZK01000002">
    <property type="protein sequence ID" value="SFR97380.1"/>
    <property type="molecule type" value="Genomic_DNA"/>
</dbReference>
<organism evidence="2 3">
    <name type="scientific">Halomicrobium zhouii</name>
    <dbReference type="NCBI Taxonomy" id="767519"/>
    <lineage>
        <taxon>Archaea</taxon>
        <taxon>Methanobacteriati</taxon>
        <taxon>Methanobacteriota</taxon>
        <taxon>Stenosarchaea group</taxon>
        <taxon>Halobacteria</taxon>
        <taxon>Halobacteriales</taxon>
        <taxon>Haloarculaceae</taxon>
        <taxon>Halomicrobium</taxon>
    </lineage>
</organism>
<proteinExistence type="predicted"/>
<protein>
    <recommendedName>
        <fullName evidence="4">HEAT repeat-containing protein</fullName>
    </recommendedName>
</protein>
<evidence type="ECO:0000256" key="1">
    <source>
        <dbReference type="SAM" id="MobiDB-lite"/>
    </source>
</evidence>
<accession>A0A1I6L2E2</accession>
<keyword evidence="3" id="KW-1185">Reference proteome</keyword>
<evidence type="ECO:0008006" key="4">
    <source>
        <dbReference type="Google" id="ProtNLM"/>
    </source>
</evidence>
<name>A0A1I6L2E2_9EURY</name>
<feature type="compositionally biased region" description="Low complexity" evidence="1">
    <location>
        <begin position="356"/>
        <end position="375"/>
    </location>
</feature>
<dbReference type="Proteomes" id="UP000199062">
    <property type="component" value="Unassembled WGS sequence"/>
</dbReference>
<dbReference type="SUPFAM" id="SSF48371">
    <property type="entry name" value="ARM repeat"/>
    <property type="match status" value="1"/>
</dbReference>
<gene>
    <name evidence="2" type="ORF">SAMN05216559_1842</name>
</gene>
<evidence type="ECO:0000313" key="3">
    <source>
        <dbReference type="Proteomes" id="UP000199062"/>
    </source>
</evidence>
<feature type="compositionally biased region" description="Basic and acidic residues" evidence="1">
    <location>
        <begin position="326"/>
        <end position="339"/>
    </location>
</feature>
<feature type="compositionally biased region" description="Polar residues" evidence="1">
    <location>
        <begin position="402"/>
        <end position="412"/>
    </location>
</feature>
<reference evidence="2 3" key="1">
    <citation type="submission" date="2016-10" db="EMBL/GenBank/DDBJ databases">
        <authorList>
            <person name="de Groot N.N."/>
        </authorList>
    </citation>
    <scope>NUCLEOTIDE SEQUENCE [LARGE SCALE GENOMIC DNA]</scope>
    <source>
        <strain evidence="2 3">CGMCC 1.10457</strain>
    </source>
</reference>
<sequence>MGIRRVLKALFNSSSTSSSNSISAGKPPFYRKEPADTISTSDRGEPVQSTHLDRDKQPVTHVENLVVGDGRVRRDAMIALVTAVEERPEDVLPWLPDLLRIVENGDLQGREEAAIVLGKVAESQPHEIEPLANRLVDVLDSADERVQEQIVCILTNVHVESLPVDSLIEIFESAQTDACAATSILGNVARQAPDLMPSERVRRAAVEDSPELRARALYLLFILKAMDHGDSEIGHDEFEELLTAYSSETLDRWIRDSIGRQYIQLLGDRNHPRENHRRLSVSRLPNELRINVEFADPELFDVSTVKNQLSAEFAAEEVTIDVFKVTEESQRSTDGHKQEGSIATGGDQSEQEKNDSPQSSQSSSSNLDSTDRASSPEQTQDALQANSSDDSVSDAPADSEAENVSQRAQESIDSLLEETFSGIDEEDSDS</sequence>
<feature type="compositionally biased region" description="Low complexity" evidence="1">
    <location>
        <begin position="385"/>
        <end position="398"/>
    </location>
</feature>